<dbReference type="CDD" id="cd00616">
    <property type="entry name" value="AHBA_syn"/>
    <property type="match status" value="1"/>
</dbReference>
<dbReference type="Gene3D" id="3.40.640.10">
    <property type="entry name" value="Type I PLP-dependent aspartate aminotransferase-like (Major domain)"/>
    <property type="match status" value="1"/>
</dbReference>
<dbReference type="SUPFAM" id="SSF53383">
    <property type="entry name" value="PLP-dependent transferases"/>
    <property type="match status" value="1"/>
</dbReference>
<dbReference type="InterPro" id="IPR015424">
    <property type="entry name" value="PyrdxlP-dep_Trfase"/>
</dbReference>
<dbReference type="PANTHER" id="PTHR30244:SF9">
    <property type="entry name" value="PROTEIN RV3402C"/>
    <property type="match status" value="1"/>
</dbReference>
<protein>
    <submittedName>
        <fullName evidence="6">DegT/DnrJ/EryC1/StrS family aminotransferase</fullName>
    </submittedName>
</protein>
<organism evidence="6 7">
    <name type="scientific">Brotaphodocola catenula</name>
    <dbReference type="NCBI Taxonomy" id="2885361"/>
    <lineage>
        <taxon>Bacteria</taxon>
        <taxon>Bacillati</taxon>
        <taxon>Bacillota</taxon>
        <taxon>Clostridia</taxon>
        <taxon>Lachnospirales</taxon>
        <taxon>Lachnospiraceae</taxon>
        <taxon>Brotaphodocola</taxon>
    </lineage>
</organism>
<dbReference type="GO" id="GO:0000271">
    <property type="term" value="P:polysaccharide biosynthetic process"/>
    <property type="evidence" value="ECO:0007669"/>
    <property type="project" value="TreeGrafter"/>
</dbReference>
<evidence type="ECO:0000313" key="6">
    <source>
        <dbReference type="EMBL" id="MCC2164603.1"/>
    </source>
</evidence>
<feature type="active site" description="Proton acceptor" evidence="3">
    <location>
        <position position="187"/>
    </location>
</feature>
<dbReference type="RefSeq" id="WP_308451213.1">
    <property type="nucleotide sequence ID" value="NZ_JAJEPU010000016.1"/>
</dbReference>
<proteinExistence type="inferred from homology"/>
<dbReference type="GO" id="GO:0008483">
    <property type="term" value="F:transaminase activity"/>
    <property type="evidence" value="ECO:0007669"/>
    <property type="project" value="UniProtKB-KW"/>
</dbReference>
<evidence type="ECO:0000256" key="1">
    <source>
        <dbReference type="ARBA" id="ARBA00022898"/>
    </source>
</evidence>
<dbReference type="Proteomes" id="UP001198962">
    <property type="component" value="Unassembled WGS sequence"/>
</dbReference>
<evidence type="ECO:0000256" key="3">
    <source>
        <dbReference type="PIRSR" id="PIRSR000390-1"/>
    </source>
</evidence>
<comment type="caution">
    <text evidence="6">The sequence shown here is derived from an EMBL/GenBank/DDBJ whole genome shotgun (WGS) entry which is preliminary data.</text>
</comment>
<dbReference type="GO" id="GO:0030170">
    <property type="term" value="F:pyridoxal phosphate binding"/>
    <property type="evidence" value="ECO:0007669"/>
    <property type="project" value="TreeGrafter"/>
</dbReference>
<comment type="similarity">
    <text evidence="2 5">Belongs to the DegT/DnrJ/EryC1 family.</text>
</comment>
<keyword evidence="6" id="KW-0032">Aminotransferase</keyword>
<dbReference type="InterPro" id="IPR000653">
    <property type="entry name" value="DegT/StrS_aminotransferase"/>
</dbReference>
<accession>A0AAE3ARW5</accession>
<evidence type="ECO:0000313" key="7">
    <source>
        <dbReference type="Proteomes" id="UP001198962"/>
    </source>
</evidence>
<evidence type="ECO:0000256" key="5">
    <source>
        <dbReference type="RuleBase" id="RU004508"/>
    </source>
</evidence>
<keyword evidence="1 4" id="KW-0663">Pyridoxal phosphate</keyword>
<dbReference type="InterPro" id="IPR015421">
    <property type="entry name" value="PyrdxlP-dep_Trfase_major"/>
</dbReference>
<dbReference type="Pfam" id="PF01041">
    <property type="entry name" value="DegT_DnrJ_EryC1"/>
    <property type="match status" value="1"/>
</dbReference>
<keyword evidence="6" id="KW-0808">Transferase</keyword>
<evidence type="ECO:0000256" key="4">
    <source>
        <dbReference type="PIRSR" id="PIRSR000390-2"/>
    </source>
</evidence>
<dbReference type="PIRSF" id="PIRSF000390">
    <property type="entry name" value="PLP_StrS"/>
    <property type="match status" value="1"/>
</dbReference>
<reference evidence="6" key="1">
    <citation type="submission" date="2021-10" db="EMBL/GenBank/DDBJ databases">
        <title>Anaerobic single-cell dispensing facilitates the cultivation of human gut bacteria.</title>
        <authorList>
            <person name="Afrizal A."/>
        </authorList>
    </citation>
    <scope>NUCLEOTIDE SEQUENCE</scope>
    <source>
        <strain evidence="6">CLA-AA-H274</strain>
    </source>
</reference>
<dbReference type="EMBL" id="JAJEPU010000016">
    <property type="protein sequence ID" value="MCC2164603.1"/>
    <property type="molecule type" value="Genomic_DNA"/>
</dbReference>
<dbReference type="AlphaFoldDB" id="A0AAE3ARW5"/>
<feature type="modified residue" description="N6-(pyridoxal phosphate)lysine" evidence="4">
    <location>
        <position position="187"/>
    </location>
</feature>
<gene>
    <name evidence="6" type="ORF">LKD32_06870</name>
</gene>
<dbReference type="PANTHER" id="PTHR30244">
    <property type="entry name" value="TRANSAMINASE"/>
    <property type="match status" value="1"/>
</dbReference>
<keyword evidence="7" id="KW-1185">Reference proteome</keyword>
<name>A0AAE3ARW5_9FIRM</name>
<sequence>MEKHEQAVMVTRSSMPPLEEYVEMLKPIWESAWLTNMGAYHEELKQKLKEYLDVPQLELFVNGHTALELAIQAFDLEGEVITTPFSFASTAHAIVRNGLTPVFCDINEKDYTMDVDKIEELITDKTCAIVPVHVYGNLCDVERIEEIAKRHNLRVIYDAAHAFGETWKGRGVTQFGDASMLSFHATKVYHTIEGGAVAFHEDWLKDRLYQLKNFGITGYESVEYVGANGKMNEFQAAMGLCNLRHIDGEIAKRKALAEHYRERLSGVPGIRLCPQNPDVCYNYAYMPVVFEGYGAGRDEIFSALKEHNIFARKYFYPCINDYACYREYFSADDTPVAKRIASEVLTLPLFADLSIEIVDEVCDVILSFRRDRER</sequence>
<evidence type="ECO:0000256" key="2">
    <source>
        <dbReference type="ARBA" id="ARBA00037999"/>
    </source>
</evidence>